<evidence type="ECO:0000313" key="3">
    <source>
        <dbReference type="Proteomes" id="UP000790347"/>
    </source>
</evidence>
<dbReference type="EMBL" id="ASGP02000001">
    <property type="protein sequence ID" value="KAH9526829.1"/>
    <property type="molecule type" value="Genomic_DNA"/>
</dbReference>
<dbReference type="AlphaFoldDB" id="A0A922ICI5"/>
<keyword evidence="3" id="KW-1185">Reference proteome</keyword>
<accession>A0A922ICI5</accession>
<reference evidence="2" key="1">
    <citation type="submission" date="2013-05" db="EMBL/GenBank/DDBJ databases">
        <authorList>
            <person name="Yim A.K.Y."/>
            <person name="Chan T.F."/>
            <person name="Ji K.M."/>
            <person name="Liu X.Y."/>
            <person name="Zhou J.W."/>
            <person name="Li R.Q."/>
            <person name="Yang K.Y."/>
            <person name="Li J."/>
            <person name="Li M."/>
            <person name="Law P.T.W."/>
            <person name="Wu Y.L."/>
            <person name="Cai Z.L."/>
            <person name="Qin H."/>
            <person name="Bao Y."/>
            <person name="Leung R.K.K."/>
            <person name="Ng P.K.S."/>
            <person name="Zou J."/>
            <person name="Zhong X.J."/>
            <person name="Ran P.X."/>
            <person name="Zhong N.S."/>
            <person name="Liu Z.G."/>
            <person name="Tsui S.K.W."/>
        </authorList>
    </citation>
    <scope>NUCLEOTIDE SEQUENCE</scope>
    <source>
        <strain evidence="2">Derf</strain>
        <tissue evidence="2">Whole organism</tissue>
    </source>
</reference>
<gene>
    <name evidence="2" type="ORF">DERF_000888</name>
</gene>
<comment type="caution">
    <text evidence="2">The sequence shown here is derived from an EMBL/GenBank/DDBJ whole genome shotgun (WGS) entry which is preliminary data.</text>
</comment>
<proteinExistence type="predicted"/>
<sequence length="61" mass="7086">MKNNASHDEVVRVAEENGKEPNKKGNWREIGCWMFTSIAIEWITDSLILKIVVFVSLDYFI</sequence>
<evidence type="ECO:0000256" key="1">
    <source>
        <dbReference type="SAM" id="MobiDB-lite"/>
    </source>
</evidence>
<dbReference type="Proteomes" id="UP000790347">
    <property type="component" value="Unassembled WGS sequence"/>
</dbReference>
<protein>
    <submittedName>
        <fullName evidence="2">Uncharacterized protein</fullName>
    </submittedName>
</protein>
<feature type="region of interest" description="Disordered" evidence="1">
    <location>
        <begin position="1"/>
        <end position="23"/>
    </location>
</feature>
<evidence type="ECO:0000313" key="2">
    <source>
        <dbReference type="EMBL" id="KAH9526829.1"/>
    </source>
</evidence>
<name>A0A922ICI5_DERFA</name>
<reference evidence="2" key="2">
    <citation type="journal article" date="2022" name="Res Sq">
        <title>Comparative Genomics Reveals Insights into the Divergent Evolution of Astigmatic Mites and Household Pest Adaptations.</title>
        <authorList>
            <person name="Xiong Q."/>
            <person name="Wan A.T.-Y."/>
            <person name="Liu X.-Y."/>
            <person name="Fung C.S.-H."/>
            <person name="Xiao X."/>
            <person name="Malainual N."/>
            <person name="Hou J."/>
            <person name="Wang L."/>
            <person name="Wang M."/>
            <person name="Yang K."/>
            <person name="Cui Y."/>
            <person name="Leung E."/>
            <person name="Nong W."/>
            <person name="Shin S.-K."/>
            <person name="Au S."/>
            <person name="Jeong K.Y."/>
            <person name="Chew F.T."/>
            <person name="Hui J."/>
            <person name="Leung T.F."/>
            <person name="Tungtrongchitr A."/>
            <person name="Zhong N."/>
            <person name="Liu Z."/>
            <person name="Tsui S."/>
        </authorList>
    </citation>
    <scope>NUCLEOTIDE SEQUENCE</scope>
    <source>
        <strain evidence="2">Derf</strain>
        <tissue evidence="2">Whole organism</tissue>
    </source>
</reference>
<organism evidence="2 3">
    <name type="scientific">Dermatophagoides farinae</name>
    <name type="common">American house dust mite</name>
    <dbReference type="NCBI Taxonomy" id="6954"/>
    <lineage>
        <taxon>Eukaryota</taxon>
        <taxon>Metazoa</taxon>
        <taxon>Ecdysozoa</taxon>
        <taxon>Arthropoda</taxon>
        <taxon>Chelicerata</taxon>
        <taxon>Arachnida</taxon>
        <taxon>Acari</taxon>
        <taxon>Acariformes</taxon>
        <taxon>Sarcoptiformes</taxon>
        <taxon>Astigmata</taxon>
        <taxon>Psoroptidia</taxon>
        <taxon>Analgoidea</taxon>
        <taxon>Pyroglyphidae</taxon>
        <taxon>Dermatophagoidinae</taxon>
        <taxon>Dermatophagoides</taxon>
    </lineage>
</organism>